<comment type="caution">
    <text evidence="1">The sequence shown here is derived from an EMBL/GenBank/DDBJ whole genome shotgun (WGS) entry which is preliminary data.</text>
</comment>
<evidence type="ECO:0000313" key="2">
    <source>
        <dbReference type="Proteomes" id="UP001174909"/>
    </source>
</evidence>
<protein>
    <submittedName>
        <fullName evidence="1">Uncharacterized protein</fullName>
    </submittedName>
</protein>
<sequence>MALGRYKKAVLPDLQRPVHFFRYLVARESSCFSNQLMGNSCVRSGQIIPPPKRVKVYNVHPEAVALGWETKGNKLTVSAGVVNGMQLPGEPHLTQVPSTFDGLIDVKTLILTSEAQKFVTIAATLQRVSDGMMNFRGFVTEPAQQERSDSDPEQDEEDFYPAIVPVLEEAAVYTLKHYVKEFQLAKKNVLLMEFYNSWGKDLIESIIKALCCHIPDLICKHSTGMGVAQPGHSVYWLQEEETESTSDVVVLHQTLKQIVLVCEVKREGEKLEGGTNQMIRQVLSLWRPGQRNCIGIVLRGPEAVIYNFTKTDIMAIDKVSVCKLFDEVYKLALTLGFLLHKNKATPQ</sequence>
<dbReference type="EMBL" id="CASHTH010002744">
    <property type="protein sequence ID" value="CAI8034620.1"/>
    <property type="molecule type" value="Genomic_DNA"/>
</dbReference>
<accession>A0AA35SQX7</accession>
<keyword evidence="2" id="KW-1185">Reference proteome</keyword>
<proteinExistence type="predicted"/>
<evidence type="ECO:0000313" key="1">
    <source>
        <dbReference type="EMBL" id="CAI8034620.1"/>
    </source>
</evidence>
<reference evidence="1" key="1">
    <citation type="submission" date="2023-03" db="EMBL/GenBank/DDBJ databases">
        <authorList>
            <person name="Steffen K."/>
            <person name="Cardenas P."/>
        </authorList>
    </citation>
    <scope>NUCLEOTIDE SEQUENCE</scope>
</reference>
<dbReference type="Proteomes" id="UP001174909">
    <property type="component" value="Unassembled WGS sequence"/>
</dbReference>
<organism evidence="1 2">
    <name type="scientific">Geodia barretti</name>
    <name type="common">Barrett's horny sponge</name>
    <dbReference type="NCBI Taxonomy" id="519541"/>
    <lineage>
        <taxon>Eukaryota</taxon>
        <taxon>Metazoa</taxon>
        <taxon>Porifera</taxon>
        <taxon>Demospongiae</taxon>
        <taxon>Heteroscleromorpha</taxon>
        <taxon>Tetractinellida</taxon>
        <taxon>Astrophorina</taxon>
        <taxon>Geodiidae</taxon>
        <taxon>Geodia</taxon>
    </lineage>
</organism>
<gene>
    <name evidence="1" type="ORF">GBAR_LOCUS19469</name>
</gene>
<name>A0AA35SQX7_GEOBA</name>
<dbReference type="AlphaFoldDB" id="A0AA35SQX7"/>